<protein>
    <submittedName>
        <fullName evidence="1">Putative ovule protein</fullName>
    </submittedName>
</protein>
<organism evidence="1">
    <name type="scientific">Solanum chacoense</name>
    <name type="common">Chaco potato</name>
    <dbReference type="NCBI Taxonomy" id="4108"/>
    <lineage>
        <taxon>Eukaryota</taxon>
        <taxon>Viridiplantae</taxon>
        <taxon>Streptophyta</taxon>
        <taxon>Embryophyta</taxon>
        <taxon>Tracheophyta</taxon>
        <taxon>Spermatophyta</taxon>
        <taxon>Magnoliopsida</taxon>
        <taxon>eudicotyledons</taxon>
        <taxon>Gunneridae</taxon>
        <taxon>Pentapetalae</taxon>
        <taxon>asterids</taxon>
        <taxon>lamiids</taxon>
        <taxon>Solanales</taxon>
        <taxon>Solanaceae</taxon>
        <taxon>Solanoideae</taxon>
        <taxon>Solaneae</taxon>
        <taxon>Solanum</taxon>
    </lineage>
</organism>
<proteinExistence type="predicted"/>
<evidence type="ECO:0000313" key="1">
    <source>
        <dbReference type="EMBL" id="JAP15250.1"/>
    </source>
</evidence>
<name>A0A0V0H4C0_SOLCH</name>
<sequence>RPWHHPICIFSMQIQLARHSQPCFIGDILCRGVIYTNSTFGFHRTVICIWVLAPTHLQLVFMFCY</sequence>
<feature type="non-terminal residue" evidence="1">
    <location>
        <position position="1"/>
    </location>
</feature>
<dbReference type="AlphaFoldDB" id="A0A0V0H4C0"/>
<reference evidence="1" key="1">
    <citation type="submission" date="2015-12" db="EMBL/GenBank/DDBJ databases">
        <title>Gene expression during late stages of embryo sac development: a critical building block for successful pollen-pistil interactions.</title>
        <authorList>
            <person name="Liu Y."/>
            <person name="Joly V."/>
            <person name="Sabar M."/>
            <person name="Matton D.P."/>
        </authorList>
    </citation>
    <scope>NUCLEOTIDE SEQUENCE</scope>
</reference>
<dbReference type="EMBL" id="GEDG01025431">
    <property type="protein sequence ID" value="JAP15250.1"/>
    <property type="molecule type" value="Transcribed_RNA"/>
</dbReference>
<accession>A0A0V0H4C0</accession>